<dbReference type="SUPFAM" id="SSF50978">
    <property type="entry name" value="WD40 repeat-like"/>
    <property type="match status" value="1"/>
</dbReference>
<dbReference type="OrthoDB" id="19711at2759"/>
<organism evidence="1 2">
    <name type="scientific">Dibothriocephalus latus</name>
    <name type="common">Fish tapeworm</name>
    <name type="synonym">Diphyllobothrium latum</name>
    <dbReference type="NCBI Taxonomy" id="60516"/>
    <lineage>
        <taxon>Eukaryota</taxon>
        <taxon>Metazoa</taxon>
        <taxon>Spiralia</taxon>
        <taxon>Lophotrochozoa</taxon>
        <taxon>Platyhelminthes</taxon>
        <taxon>Cestoda</taxon>
        <taxon>Eucestoda</taxon>
        <taxon>Diphyllobothriidea</taxon>
        <taxon>Diphyllobothriidae</taxon>
        <taxon>Dibothriocephalus</taxon>
    </lineage>
</organism>
<dbReference type="Gene3D" id="2.130.10.10">
    <property type="entry name" value="YVTN repeat-like/Quinoprotein amine dehydrogenase"/>
    <property type="match status" value="1"/>
</dbReference>
<proteinExistence type="predicted"/>
<accession>A0A3P7RNM4</accession>
<gene>
    <name evidence="1" type="ORF">DILT_LOCUS19458</name>
</gene>
<sequence>MGPYPQDIQLRQVLAGHRAAVNVVDFDEKFIVSASGDRTIKFPQMLLSDWQELTSMSELGRTTYCSLSCLVVSGIHARSPLYC</sequence>
<evidence type="ECO:0000313" key="2">
    <source>
        <dbReference type="Proteomes" id="UP000281553"/>
    </source>
</evidence>
<dbReference type="InterPro" id="IPR036322">
    <property type="entry name" value="WD40_repeat_dom_sf"/>
</dbReference>
<reference evidence="1 2" key="1">
    <citation type="submission" date="2018-11" db="EMBL/GenBank/DDBJ databases">
        <authorList>
            <consortium name="Pathogen Informatics"/>
        </authorList>
    </citation>
    <scope>NUCLEOTIDE SEQUENCE [LARGE SCALE GENOMIC DNA]</scope>
</reference>
<protein>
    <submittedName>
        <fullName evidence="1">Uncharacterized protein</fullName>
    </submittedName>
</protein>
<dbReference type="Proteomes" id="UP000281553">
    <property type="component" value="Unassembled WGS sequence"/>
</dbReference>
<dbReference type="AlphaFoldDB" id="A0A3P7RNM4"/>
<name>A0A3P7RNM4_DIBLA</name>
<dbReference type="EMBL" id="UYRU01113440">
    <property type="protein sequence ID" value="VDN44872.1"/>
    <property type="molecule type" value="Genomic_DNA"/>
</dbReference>
<dbReference type="InterPro" id="IPR015943">
    <property type="entry name" value="WD40/YVTN_repeat-like_dom_sf"/>
</dbReference>
<keyword evidence="2" id="KW-1185">Reference proteome</keyword>
<evidence type="ECO:0000313" key="1">
    <source>
        <dbReference type="EMBL" id="VDN44872.1"/>
    </source>
</evidence>